<comment type="caution">
    <text evidence="1">The sequence shown here is derived from an EMBL/GenBank/DDBJ whole genome shotgun (WGS) entry which is preliminary data.</text>
</comment>
<evidence type="ECO:0000313" key="1">
    <source>
        <dbReference type="EMBL" id="TWT79121.1"/>
    </source>
</evidence>
<keyword evidence="2" id="KW-1185">Reference proteome</keyword>
<dbReference type="InterPro" id="IPR025048">
    <property type="entry name" value="DUF3987"/>
</dbReference>
<dbReference type="Pfam" id="PF13148">
    <property type="entry name" value="DUF3987"/>
    <property type="match status" value="1"/>
</dbReference>
<proteinExistence type="predicted"/>
<organism evidence="1 2">
    <name type="scientific">Novipirellula herctigrandis</name>
    <dbReference type="NCBI Taxonomy" id="2527986"/>
    <lineage>
        <taxon>Bacteria</taxon>
        <taxon>Pseudomonadati</taxon>
        <taxon>Planctomycetota</taxon>
        <taxon>Planctomycetia</taxon>
        <taxon>Pirellulales</taxon>
        <taxon>Pirellulaceae</taxon>
        <taxon>Novipirellula</taxon>
    </lineage>
</organism>
<protein>
    <recommendedName>
        <fullName evidence="3">DUF3987 domain-containing protein</fullName>
    </recommendedName>
</protein>
<evidence type="ECO:0008006" key="3">
    <source>
        <dbReference type="Google" id="ProtNLM"/>
    </source>
</evidence>
<dbReference type="AlphaFoldDB" id="A0A5C5YWH6"/>
<name>A0A5C5YWH6_9BACT</name>
<evidence type="ECO:0000313" key="2">
    <source>
        <dbReference type="Proteomes" id="UP000315010"/>
    </source>
</evidence>
<reference evidence="1 2" key="1">
    <citation type="submission" date="2019-02" db="EMBL/GenBank/DDBJ databases">
        <title>Deep-cultivation of Planctomycetes and their phenomic and genomic characterization uncovers novel biology.</title>
        <authorList>
            <person name="Wiegand S."/>
            <person name="Jogler M."/>
            <person name="Boedeker C."/>
            <person name="Pinto D."/>
            <person name="Vollmers J."/>
            <person name="Rivas-Marin E."/>
            <person name="Kohn T."/>
            <person name="Peeters S.H."/>
            <person name="Heuer A."/>
            <person name="Rast P."/>
            <person name="Oberbeckmann S."/>
            <person name="Bunk B."/>
            <person name="Jeske O."/>
            <person name="Meyerdierks A."/>
            <person name="Storesund J.E."/>
            <person name="Kallscheuer N."/>
            <person name="Luecker S."/>
            <person name="Lage O.M."/>
            <person name="Pohl T."/>
            <person name="Merkel B.J."/>
            <person name="Hornburger P."/>
            <person name="Mueller R.-W."/>
            <person name="Bruemmer F."/>
            <person name="Labrenz M."/>
            <person name="Spormann A.M."/>
            <person name="Op Den Camp H."/>
            <person name="Overmann J."/>
            <person name="Amann R."/>
            <person name="Jetten M.S.M."/>
            <person name="Mascher T."/>
            <person name="Medema M.H."/>
            <person name="Devos D.P."/>
            <person name="Kaster A.-K."/>
            <person name="Ovreas L."/>
            <person name="Rohde M."/>
            <person name="Galperin M.Y."/>
            <person name="Jogler C."/>
        </authorList>
    </citation>
    <scope>NUCLEOTIDE SEQUENCE [LARGE SCALE GENOMIC DNA]</scope>
    <source>
        <strain evidence="1 2">CA13</strain>
    </source>
</reference>
<dbReference type="RefSeq" id="WP_146394403.1">
    <property type="nucleotide sequence ID" value="NZ_SJPJ01000001.1"/>
</dbReference>
<dbReference type="OrthoDB" id="279540at2"/>
<gene>
    <name evidence="1" type="ORF">CA13_05190</name>
</gene>
<dbReference type="Proteomes" id="UP000315010">
    <property type="component" value="Unassembled WGS sequence"/>
</dbReference>
<dbReference type="EMBL" id="SJPJ01000001">
    <property type="protein sequence ID" value="TWT79121.1"/>
    <property type="molecule type" value="Genomic_DNA"/>
</dbReference>
<accession>A0A5C5YWH6</accession>
<sequence length="849" mass="93386">MASNRHPKASLHPNSTIDFDAIPTLLTERDQWVLWREVERDGRPTKIPYQCDGITEAKSDDRSTWASFDDVRAAYDPNRHSGVGFVFADDDPFFGVDLDSCILPDDELVPWANEVVNCLSTYAEVSPSGVGLKLIGIGDLPTEKTGRTFRKGLTPAVEGKTPEIAMWRCKRYFTITGNVWGSTRIYQCPGVAALWDRLFAPSKPKPNATNGKVQANASNDQLRLAVAAMCRMDMTDGNDGSRRLYAAACRCVGWNLSDQEALQAIRSYASIQPFPKNWPDGEIMQRVRDASADVDRGGELREREQWLASRGNKIAGQQLPPSADDPWSDPEPIERPVVPPFPVEVLPEPLRSWVAATAEATQVPADLPGLLALAVCAGAVARRVEVVAGRKWREPINLYVACLLDPGNRKSAVFASAMRPLRAIEHELIESAGPDVARLAADRRMREAELKELERKGAKGCGESREGACELAAELAVEPVASMPKLLVDDATAEAIEMHLASQCGRLVVAGCEGGLFDVMAGRYSSGMGNLDCFLKGHAGDDLRVDRVERGSLNVPRCCLTLAYAVQPEVIRGLAGRPSFRGRGLIGRFLYSVPETTLGRRRINPEPVSEIIDARYETIVRRLARVPDRDDGLPELMNLTTSASRHFEAWQHEVEGWLAEGGRLFELRDWGGKLCGLTARLAAVMHLVSVDDLEPWTVPIDEPAIVAAIEIGRWAVPHAEAVIGLMTGSTGPADDAVYVLRWIRESGLREFSRRDAHVHGRARFDGEPNRLDDALELLVDRGWIRPVTEDSSIRRGRPASPRFSVHPEIENAATRSHNTQKSVEAGPESISVNCVHGSLQSEKRMRGVL</sequence>